<dbReference type="PANTHER" id="PTHR33098">
    <property type="entry name" value="COTTON FIBER (DUF761)"/>
    <property type="match status" value="1"/>
</dbReference>
<feature type="compositionally biased region" description="Low complexity" evidence="1">
    <location>
        <begin position="304"/>
        <end position="319"/>
    </location>
</feature>
<evidence type="ECO:0000313" key="4">
    <source>
        <dbReference type="Proteomes" id="UP000327157"/>
    </source>
</evidence>
<comment type="caution">
    <text evidence="3">The sequence shown here is derived from an EMBL/GenBank/DDBJ whole genome shotgun (WGS) entry which is preliminary data.</text>
</comment>
<dbReference type="PANTHER" id="PTHR33098:SF117">
    <property type="entry name" value="COTTON FIBER (DUF761)"/>
    <property type="match status" value="1"/>
</dbReference>
<feature type="domain" description="DUF4408" evidence="2">
    <location>
        <begin position="45"/>
        <end position="77"/>
    </location>
</feature>
<evidence type="ECO:0000259" key="2">
    <source>
        <dbReference type="Pfam" id="PF14364"/>
    </source>
</evidence>
<dbReference type="Pfam" id="PF14364">
    <property type="entry name" value="DUF4408"/>
    <property type="match status" value="1"/>
</dbReference>
<dbReference type="EMBL" id="SMOL01000559">
    <property type="protein sequence ID" value="KAB2605753.1"/>
    <property type="molecule type" value="Genomic_DNA"/>
</dbReference>
<keyword evidence="4" id="KW-1185">Reference proteome</keyword>
<reference evidence="3 4" key="3">
    <citation type="submission" date="2019-11" db="EMBL/GenBank/DDBJ databases">
        <title>A de novo genome assembly of a pear dwarfing rootstock.</title>
        <authorList>
            <person name="Wang F."/>
            <person name="Wang J."/>
            <person name="Li S."/>
            <person name="Zhang Y."/>
            <person name="Fang M."/>
            <person name="Ma L."/>
            <person name="Zhao Y."/>
            <person name="Jiang S."/>
        </authorList>
    </citation>
    <scope>NUCLEOTIDE SEQUENCE [LARGE SCALE GENOMIC DNA]</scope>
    <source>
        <strain evidence="3">S2</strain>
        <tissue evidence="3">Leaf</tissue>
    </source>
</reference>
<feature type="region of interest" description="Disordered" evidence="1">
    <location>
        <begin position="242"/>
        <end position="332"/>
    </location>
</feature>
<proteinExistence type="predicted"/>
<dbReference type="InterPro" id="IPR025520">
    <property type="entry name" value="DUF4408"/>
</dbReference>
<feature type="compositionally biased region" description="Basic and acidic residues" evidence="1">
    <location>
        <begin position="321"/>
        <end position="332"/>
    </location>
</feature>
<dbReference type="Proteomes" id="UP000327157">
    <property type="component" value="Chromosome 11"/>
</dbReference>
<sequence length="372" mass="40723">MSTSTSNTWLLTLKVALISTGVVSIAVGLKLSAPVVADAVTSHVPSLWSSAVSWLRPPYLYIIINCIIISIVASSKLHPKPEDSTPVTEPELVRVSPVTTAKISAQISPDYTAYDGIVPSESDYDENGLTKVSDSYGGVLVKTVVSEVVKGKEENSEDLAAIEGGDEAAEVSTPVKTSLQRKDSMEFWLNENQKPPVSARIGHRRSVKAVKASPEGGKSFGVSKPKRNDTLESTWKTITEGRSVPLARHLQKSDTWDTHVQGIDENTPPPKPKMNKSETFQERSSANSPPPNPKMKKSETFQERSSGNSPSLARSSGSGRLRKEPSLSQDELNRRVEAFINKFNEEMRLQRQESLNQYQKMVNRGAKAPMAH</sequence>
<reference evidence="4" key="2">
    <citation type="submission" date="2019-10" db="EMBL/GenBank/DDBJ databases">
        <title>A de novo genome assembly of a pear dwarfing rootstock.</title>
        <authorList>
            <person name="Wang F."/>
            <person name="Wang J."/>
            <person name="Li S."/>
            <person name="Zhang Y."/>
            <person name="Fang M."/>
            <person name="Ma L."/>
            <person name="Zhao Y."/>
            <person name="Jiang S."/>
        </authorList>
    </citation>
    <scope>NUCLEOTIDE SEQUENCE [LARGE SCALE GENOMIC DNA]</scope>
</reference>
<accession>A0A5N5FRW8</accession>
<dbReference type="OrthoDB" id="1933168at2759"/>
<dbReference type="InterPro" id="IPR008480">
    <property type="entry name" value="DUF761_pln"/>
</dbReference>
<dbReference type="Pfam" id="PF05553">
    <property type="entry name" value="DUF761"/>
    <property type="match status" value="1"/>
</dbReference>
<protein>
    <recommendedName>
        <fullName evidence="2">DUF4408 domain-containing protein</fullName>
    </recommendedName>
</protein>
<reference evidence="3 4" key="1">
    <citation type="submission" date="2019-09" db="EMBL/GenBank/DDBJ databases">
        <authorList>
            <person name="Ou C."/>
        </authorList>
    </citation>
    <scope>NUCLEOTIDE SEQUENCE [LARGE SCALE GENOMIC DNA]</scope>
    <source>
        <strain evidence="3">S2</strain>
        <tissue evidence="3">Leaf</tissue>
    </source>
</reference>
<dbReference type="AlphaFoldDB" id="A0A5N5FRW8"/>
<name>A0A5N5FRW8_9ROSA</name>
<evidence type="ECO:0000313" key="3">
    <source>
        <dbReference type="EMBL" id="KAB2605753.1"/>
    </source>
</evidence>
<gene>
    <name evidence="3" type="ORF">D8674_005470</name>
</gene>
<feature type="region of interest" description="Disordered" evidence="1">
    <location>
        <begin position="196"/>
        <end position="228"/>
    </location>
</feature>
<organism evidence="3 4">
    <name type="scientific">Pyrus ussuriensis x Pyrus communis</name>
    <dbReference type="NCBI Taxonomy" id="2448454"/>
    <lineage>
        <taxon>Eukaryota</taxon>
        <taxon>Viridiplantae</taxon>
        <taxon>Streptophyta</taxon>
        <taxon>Embryophyta</taxon>
        <taxon>Tracheophyta</taxon>
        <taxon>Spermatophyta</taxon>
        <taxon>Magnoliopsida</taxon>
        <taxon>eudicotyledons</taxon>
        <taxon>Gunneridae</taxon>
        <taxon>Pentapetalae</taxon>
        <taxon>rosids</taxon>
        <taxon>fabids</taxon>
        <taxon>Rosales</taxon>
        <taxon>Rosaceae</taxon>
        <taxon>Amygdaloideae</taxon>
        <taxon>Maleae</taxon>
        <taxon>Pyrus</taxon>
    </lineage>
</organism>
<evidence type="ECO:0000256" key="1">
    <source>
        <dbReference type="SAM" id="MobiDB-lite"/>
    </source>
</evidence>